<proteinExistence type="inferred from homology"/>
<dbReference type="NCBIfam" id="NF001462">
    <property type="entry name" value="PRK00321.1-3"/>
    <property type="match status" value="1"/>
</dbReference>
<evidence type="ECO:0000256" key="5">
    <source>
        <dbReference type="ARBA" id="ARBA00023172"/>
    </source>
</evidence>
<dbReference type="InterPro" id="IPR007476">
    <property type="entry name" value="RdgC"/>
</dbReference>
<evidence type="ECO:0000256" key="3">
    <source>
        <dbReference type="ARBA" id="ARBA00022296"/>
    </source>
</evidence>
<dbReference type="NCBIfam" id="NF001464">
    <property type="entry name" value="PRK00321.1-5"/>
    <property type="match status" value="1"/>
</dbReference>
<protein>
    <recommendedName>
        <fullName evidence="3 6">Recombination-associated protein RdgC</fullName>
    </recommendedName>
</protein>
<evidence type="ECO:0000313" key="7">
    <source>
        <dbReference type="EMBL" id="MEK8088835.1"/>
    </source>
</evidence>
<evidence type="ECO:0000256" key="1">
    <source>
        <dbReference type="ARBA" id="ARBA00004453"/>
    </source>
</evidence>
<organism evidence="7 8">
    <name type="scientific">Thermithiobacillus plumbiphilus</name>
    <dbReference type="NCBI Taxonomy" id="1729899"/>
    <lineage>
        <taxon>Bacteria</taxon>
        <taxon>Pseudomonadati</taxon>
        <taxon>Pseudomonadota</taxon>
        <taxon>Acidithiobacillia</taxon>
        <taxon>Acidithiobacillales</taxon>
        <taxon>Thermithiobacillaceae</taxon>
        <taxon>Thermithiobacillus</taxon>
    </lineage>
</organism>
<dbReference type="Proteomes" id="UP001446205">
    <property type="component" value="Unassembled WGS sequence"/>
</dbReference>
<keyword evidence="4 6" id="KW-0963">Cytoplasm</keyword>
<keyword evidence="5 6" id="KW-0233">DNA recombination</keyword>
<evidence type="ECO:0000256" key="6">
    <source>
        <dbReference type="HAMAP-Rule" id="MF_00194"/>
    </source>
</evidence>
<evidence type="ECO:0000256" key="2">
    <source>
        <dbReference type="ARBA" id="ARBA00008657"/>
    </source>
</evidence>
<gene>
    <name evidence="6 7" type="primary">rdgC</name>
    <name evidence="7" type="ORF">WOB96_03570</name>
</gene>
<sequence length="309" mass="34572">MFFKNLQLYRLTKPFHISPRDLETHLSALAFKPCGRVDLSSTGWVSPLGRQGRVLVHAAQGRLLLCAQKEEKILPAAVIKEFVDHKAEEIEAQQGRKVRRKERDALRDEVMQDLLPRAFTRSSQTCAYISPEKGWMVIDAASAKKAEDFVDLLRRSIDGFQAHPPVLQGNPGAIMTRWLAGEEDLPAGFELGDECELVEAGEEGGIVRCKRHDLAASEIMSHLQAGKQVSRLALNWTDHLSCVLGDDLLVRRVRLDDVLRDELEKTDDAAAELDAMFVLMSLEFDAFLEQLLGIFSEQVPDTTRLVANA</sequence>
<dbReference type="HAMAP" id="MF_00194">
    <property type="entry name" value="RdgC"/>
    <property type="match status" value="1"/>
</dbReference>
<dbReference type="PANTHER" id="PTHR38103">
    <property type="entry name" value="RECOMBINATION-ASSOCIATED PROTEIN RDGC"/>
    <property type="match status" value="1"/>
</dbReference>
<comment type="similarity">
    <text evidence="2 6">Belongs to the RdgC family.</text>
</comment>
<name>A0ABU9D5L0_9PROT</name>
<evidence type="ECO:0000256" key="4">
    <source>
        <dbReference type="ARBA" id="ARBA00022490"/>
    </source>
</evidence>
<keyword evidence="8" id="KW-1185">Reference proteome</keyword>
<dbReference type="Pfam" id="PF04381">
    <property type="entry name" value="RdgC"/>
    <property type="match status" value="1"/>
</dbReference>
<evidence type="ECO:0000313" key="8">
    <source>
        <dbReference type="Proteomes" id="UP001446205"/>
    </source>
</evidence>
<accession>A0ABU9D5L0</accession>
<dbReference type="PANTHER" id="PTHR38103:SF1">
    <property type="entry name" value="RECOMBINATION-ASSOCIATED PROTEIN RDGC"/>
    <property type="match status" value="1"/>
</dbReference>
<comment type="function">
    <text evidence="6">May be involved in recombination.</text>
</comment>
<comment type="caution">
    <text evidence="7">The sequence shown here is derived from an EMBL/GenBank/DDBJ whole genome shotgun (WGS) entry which is preliminary data.</text>
</comment>
<dbReference type="EMBL" id="JBBPCO010000002">
    <property type="protein sequence ID" value="MEK8088835.1"/>
    <property type="molecule type" value="Genomic_DNA"/>
</dbReference>
<dbReference type="RefSeq" id="WP_341369900.1">
    <property type="nucleotide sequence ID" value="NZ_JBBPCO010000002.1"/>
</dbReference>
<comment type="subcellular location">
    <subcellularLocation>
        <location evidence="1 6">Cytoplasm</location>
        <location evidence="1 6">Nucleoid</location>
    </subcellularLocation>
</comment>
<reference evidence="7 8" key="1">
    <citation type="submission" date="2024-04" db="EMBL/GenBank/DDBJ databases">
        <authorList>
            <person name="Abashina T."/>
            <person name="Shaikin A."/>
        </authorList>
    </citation>
    <scope>NUCLEOTIDE SEQUENCE [LARGE SCALE GENOMIC DNA]</scope>
    <source>
        <strain evidence="7 8">AAFK</strain>
    </source>
</reference>